<dbReference type="InterPro" id="IPR010998">
    <property type="entry name" value="Integrase_recombinase_N"/>
</dbReference>
<dbReference type="PANTHER" id="PTHR30349:SF81">
    <property type="entry name" value="TYROSINE RECOMBINASE XERC"/>
    <property type="match status" value="1"/>
</dbReference>
<dbReference type="PANTHER" id="PTHR30349">
    <property type="entry name" value="PHAGE INTEGRASE-RELATED"/>
    <property type="match status" value="1"/>
</dbReference>
<evidence type="ECO:0000313" key="8">
    <source>
        <dbReference type="Proteomes" id="UP000611629"/>
    </source>
</evidence>
<evidence type="ECO:0000256" key="1">
    <source>
        <dbReference type="ARBA" id="ARBA00022908"/>
    </source>
</evidence>
<protein>
    <submittedName>
        <fullName evidence="7">Tyrosine-type recombinase/integrase</fullName>
    </submittedName>
</protein>
<feature type="domain" description="Core-binding (CB)" evidence="6">
    <location>
        <begin position="1"/>
        <end position="84"/>
    </location>
</feature>
<organism evidence="7 8">
    <name type="scientific">Sedimentibacter hydroxybenzoicus DSM 7310</name>
    <dbReference type="NCBI Taxonomy" id="1123245"/>
    <lineage>
        <taxon>Bacteria</taxon>
        <taxon>Bacillati</taxon>
        <taxon>Bacillota</taxon>
        <taxon>Tissierellia</taxon>
        <taxon>Sedimentibacter</taxon>
    </lineage>
</organism>
<keyword evidence="1" id="KW-0229">DNA integration</keyword>
<dbReference type="InterPro" id="IPR050090">
    <property type="entry name" value="Tyrosine_recombinase_XerCD"/>
</dbReference>
<evidence type="ECO:0000256" key="3">
    <source>
        <dbReference type="ARBA" id="ARBA00023172"/>
    </source>
</evidence>
<dbReference type="GO" id="GO:0015074">
    <property type="term" value="P:DNA integration"/>
    <property type="evidence" value="ECO:0007669"/>
    <property type="project" value="UniProtKB-KW"/>
</dbReference>
<dbReference type="InterPro" id="IPR011010">
    <property type="entry name" value="DNA_brk_join_enz"/>
</dbReference>
<comment type="caution">
    <text evidence="7">The sequence shown here is derived from an EMBL/GenBank/DDBJ whole genome shotgun (WGS) entry which is preliminary data.</text>
</comment>
<sequence>MDKNIENYKVYLNSKKLSVNTVSSYIYDINSFGNYIEQDYNINITNTKKAHILTYLVNLQKSGKSSSTIARTISSLKNFFEFLKRDKLITDNPAISIHSPKQIKKTPSVLTEQEVNLLLELPDIDSFKGARDSAILELLYSSGIKVTELINIKINDINLNANIINIEGDKRRILPLSQYSRNAINNYIDNFRHKRCSIENEFLFANITGEPISRQGIWKMLKYYEKKLNLSKELSPQILRNSFAVHLLSHGADLGTIQELMGLNSIAAAQNYLSSVEFKSLEVFKKAFPRV</sequence>
<dbReference type="EMBL" id="JACBNQ010000003">
    <property type="protein sequence ID" value="NYB73526.1"/>
    <property type="molecule type" value="Genomic_DNA"/>
</dbReference>
<gene>
    <name evidence="7" type="ORF">HZF24_05170</name>
</gene>
<keyword evidence="2 4" id="KW-0238">DNA-binding</keyword>
<accession>A0A974BIL7</accession>
<evidence type="ECO:0000256" key="4">
    <source>
        <dbReference type="PROSITE-ProRule" id="PRU01248"/>
    </source>
</evidence>
<dbReference type="Gene3D" id="1.10.443.10">
    <property type="entry name" value="Intergrase catalytic core"/>
    <property type="match status" value="1"/>
</dbReference>
<dbReference type="InterPro" id="IPR013762">
    <property type="entry name" value="Integrase-like_cat_sf"/>
</dbReference>
<evidence type="ECO:0000313" key="7">
    <source>
        <dbReference type="EMBL" id="NYB73526.1"/>
    </source>
</evidence>
<reference evidence="7" key="1">
    <citation type="submission" date="2020-07" db="EMBL/GenBank/DDBJ databases">
        <title>Genomic analysis of a strain of Sedimentibacter Hydroxybenzoicus DSM7310.</title>
        <authorList>
            <person name="Ma S."/>
        </authorList>
    </citation>
    <scope>NUCLEOTIDE SEQUENCE</scope>
    <source>
        <strain evidence="7">DSM 7310</strain>
    </source>
</reference>
<evidence type="ECO:0000259" key="6">
    <source>
        <dbReference type="PROSITE" id="PS51900"/>
    </source>
</evidence>
<dbReference type="PROSITE" id="PS51900">
    <property type="entry name" value="CB"/>
    <property type="match status" value="1"/>
</dbReference>
<evidence type="ECO:0000256" key="2">
    <source>
        <dbReference type="ARBA" id="ARBA00023125"/>
    </source>
</evidence>
<dbReference type="GO" id="GO:0006310">
    <property type="term" value="P:DNA recombination"/>
    <property type="evidence" value="ECO:0007669"/>
    <property type="project" value="UniProtKB-KW"/>
</dbReference>
<name>A0A974BIL7_SEDHY</name>
<dbReference type="PROSITE" id="PS51898">
    <property type="entry name" value="TYR_RECOMBINASE"/>
    <property type="match status" value="1"/>
</dbReference>
<dbReference type="GO" id="GO:0003677">
    <property type="term" value="F:DNA binding"/>
    <property type="evidence" value="ECO:0007669"/>
    <property type="project" value="UniProtKB-UniRule"/>
</dbReference>
<keyword evidence="3" id="KW-0233">DNA recombination</keyword>
<dbReference type="Gene3D" id="1.10.150.130">
    <property type="match status" value="1"/>
</dbReference>
<feature type="domain" description="Tyr recombinase" evidence="5">
    <location>
        <begin position="105"/>
        <end position="286"/>
    </location>
</feature>
<dbReference type="InterPro" id="IPR002104">
    <property type="entry name" value="Integrase_catalytic"/>
</dbReference>
<dbReference type="RefSeq" id="WP_179237218.1">
    <property type="nucleotide sequence ID" value="NZ_JACBNQ010000003.1"/>
</dbReference>
<dbReference type="AlphaFoldDB" id="A0A974BIL7"/>
<dbReference type="InterPro" id="IPR004107">
    <property type="entry name" value="Integrase_SAM-like_N"/>
</dbReference>
<evidence type="ECO:0000259" key="5">
    <source>
        <dbReference type="PROSITE" id="PS51898"/>
    </source>
</evidence>
<keyword evidence="8" id="KW-1185">Reference proteome</keyword>
<dbReference type="Pfam" id="PF02899">
    <property type="entry name" value="Phage_int_SAM_1"/>
    <property type="match status" value="1"/>
</dbReference>
<proteinExistence type="predicted"/>
<dbReference type="Proteomes" id="UP000611629">
    <property type="component" value="Unassembled WGS sequence"/>
</dbReference>
<dbReference type="InterPro" id="IPR044068">
    <property type="entry name" value="CB"/>
</dbReference>
<dbReference type="SUPFAM" id="SSF56349">
    <property type="entry name" value="DNA breaking-rejoining enzymes"/>
    <property type="match status" value="1"/>
</dbReference>
<dbReference type="Pfam" id="PF00589">
    <property type="entry name" value="Phage_integrase"/>
    <property type="match status" value="1"/>
</dbReference>